<reference evidence="1" key="2">
    <citation type="journal article" date="2023" name="IMA Fungus">
        <title>Comparative genomic study of the Penicillium genus elucidates a diverse pangenome and 15 lateral gene transfer events.</title>
        <authorList>
            <person name="Petersen C."/>
            <person name="Sorensen T."/>
            <person name="Nielsen M.R."/>
            <person name="Sondergaard T.E."/>
            <person name="Sorensen J.L."/>
            <person name="Fitzpatrick D.A."/>
            <person name="Frisvad J.C."/>
            <person name="Nielsen K.L."/>
        </authorList>
    </citation>
    <scope>NUCLEOTIDE SEQUENCE</scope>
    <source>
        <strain evidence="1">IBT 19713</strain>
    </source>
</reference>
<dbReference type="AlphaFoldDB" id="A0A9W9TU78"/>
<sequence length="127" mass="14238">MEPPLPAWATLSRLSPVELEVAQILPPHHGEPVADLSFWLPKKRKLLSGWSSGSEVDFPAWPDMRRSNVEQRSTTPVLRTDFDFDVPFFGTPLPTWEEYICVSITAHFSSGDRNVVLFPGEEDGGTD</sequence>
<accession>A0A9W9TU78</accession>
<evidence type="ECO:0000313" key="2">
    <source>
        <dbReference type="Proteomes" id="UP001150941"/>
    </source>
</evidence>
<dbReference type="GeneID" id="83200913"/>
<protein>
    <submittedName>
        <fullName evidence="1">Uncharacterized protein</fullName>
    </submittedName>
</protein>
<evidence type="ECO:0000313" key="1">
    <source>
        <dbReference type="EMBL" id="KAJ5239694.1"/>
    </source>
</evidence>
<proteinExistence type="predicted"/>
<keyword evidence="2" id="KW-1185">Reference proteome</keyword>
<comment type="caution">
    <text evidence="1">The sequence shown here is derived from an EMBL/GenBank/DDBJ whole genome shotgun (WGS) entry which is preliminary data.</text>
</comment>
<dbReference type="RefSeq" id="XP_058332613.1">
    <property type="nucleotide sequence ID" value="XM_058473610.1"/>
</dbReference>
<gene>
    <name evidence="1" type="ORF">N7468_004313</name>
</gene>
<dbReference type="EMBL" id="JAPQKS010000003">
    <property type="protein sequence ID" value="KAJ5239694.1"/>
    <property type="molecule type" value="Genomic_DNA"/>
</dbReference>
<name>A0A9W9TU78_9EURO</name>
<reference evidence="1" key="1">
    <citation type="submission" date="2022-11" db="EMBL/GenBank/DDBJ databases">
        <authorList>
            <person name="Petersen C."/>
        </authorList>
    </citation>
    <scope>NUCLEOTIDE SEQUENCE</scope>
    <source>
        <strain evidence="1">IBT 19713</strain>
    </source>
</reference>
<dbReference type="Proteomes" id="UP001150941">
    <property type="component" value="Unassembled WGS sequence"/>
</dbReference>
<organism evidence="1 2">
    <name type="scientific">Penicillium chermesinum</name>
    <dbReference type="NCBI Taxonomy" id="63820"/>
    <lineage>
        <taxon>Eukaryota</taxon>
        <taxon>Fungi</taxon>
        <taxon>Dikarya</taxon>
        <taxon>Ascomycota</taxon>
        <taxon>Pezizomycotina</taxon>
        <taxon>Eurotiomycetes</taxon>
        <taxon>Eurotiomycetidae</taxon>
        <taxon>Eurotiales</taxon>
        <taxon>Aspergillaceae</taxon>
        <taxon>Penicillium</taxon>
    </lineage>
</organism>